<feature type="signal peptide" evidence="1">
    <location>
        <begin position="1"/>
        <end position="23"/>
    </location>
</feature>
<comment type="caution">
    <text evidence="3">The sequence shown here is derived from an EMBL/GenBank/DDBJ whole genome shotgun (WGS) entry which is preliminary data.</text>
</comment>
<evidence type="ECO:0000256" key="1">
    <source>
        <dbReference type="SAM" id="SignalP"/>
    </source>
</evidence>
<protein>
    <submittedName>
        <fullName evidence="3">SGNH/GDSL hydrolase family protein</fullName>
    </submittedName>
</protein>
<dbReference type="SUPFAM" id="SSF52266">
    <property type="entry name" value="SGNH hydrolase"/>
    <property type="match status" value="1"/>
</dbReference>
<keyword evidence="3" id="KW-0378">Hydrolase</keyword>
<reference evidence="3" key="1">
    <citation type="submission" date="2021-04" db="EMBL/GenBank/DDBJ databases">
        <title>Microbacterium tenobrionis sp. nov. and Microbacterium allomyrinae sp. nov., isolated from larvae of Tenobrio molitor and Allomyrina dichotoma, respectively.</title>
        <authorList>
            <person name="Lee S.D."/>
        </authorList>
    </citation>
    <scope>NUCLEOTIDE SEQUENCE</scope>
    <source>
        <strain evidence="3">BWT-G7</strain>
    </source>
</reference>
<accession>A0A9X1LRE2</accession>
<dbReference type="Pfam" id="PF13472">
    <property type="entry name" value="Lipase_GDSL_2"/>
    <property type="match status" value="1"/>
</dbReference>
<sequence>MRALAVAVILVIVLAACTTPSTAAPPTTVAEPQSRLDAALDQGSPITLYALGSSVGVGAATPDPERQSPPARLAQHLEALGAGAVTLHNLSVNGSVAWGGVSIWRDAIEPANPTALLLTYGMNDGAPASFNSGETLPGAIDSMRTIVTEAQALGVTVFLATTPSPNTELTDFSLPPGNPVIYPEIGGAPLPADPVTNVGGAPFSARHAIFNEETRALGAALHATILDVEPSWTFWVANFGEASVYDGGEYVHPNLLGHEVSYGAAIRALTRPINTKGAPPR</sequence>
<keyword evidence="4" id="KW-1185">Reference proteome</keyword>
<organism evidence="3 4">
    <name type="scientific">Microbacterium allomyrinae</name>
    <dbReference type="NCBI Taxonomy" id="2830666"/>
    <lineage>
        <taxon>Bacteria</taxon>
        <taxon>Bacillati</taxon>
        <taxon>Actinomycetota</taxon>
        <taxon>Actinomycetes</taxon>
        <taxon>Micrococcales</taxon>
        <taxon>Microbacteriaceae</taxon>
        <taxon>Microbacterium</taxon>
    </lineage>
</organism>
<evidence type="ECO:0000259" key="2">
    <source>
        <dbReference type="Pfam" id="PF13472"/>
    </source>
</evidence>
<dbReference type="EMBL" id="JAGTTN010000001">
    <property type="protein sequence ID" value="MCC2030604.1"/>
    <property type="molecule type" value="Genomic_DNA"/>
</dbReference>
<gene>
    <name evidence="3" type="ORF">KEC57_00225</name>
</gene>
<keyword evidence="1" id="KW-0732">Signal</keyword>
<dbReference type="RefSeq" id="WP_229382514.1">
    <property type="nucleotide sequence ID" value="NZ_JAGTTN010000001.1"/>
</dbReference>
<proteinExistence type="predicted"/>
<feature type="chain" id="PRO_5040823560" evidence="1">
    <location>
        <begin position="24"/>
        <end position="281"/>
    </location>
</feature>
<feature type="domain" description="SGNH hydrolase-type esterase" evidence="2">
    <location>
        <begin position="50"/>
        <end position="259"/>
    </location>
</feature>
<dbReference type="InterPro" id="IPR036514">
    <property type="entry name" value="SGNH_hydro_sf"/>
</dbReference>
<dbReference type="Gene3D" id="3.40.50.1110">
    <property type="entry name" value="SGNH hydrolase"/>
    <property type="match status" value="1"/>
</dbReference>
<dbReference type="PROSITE" id="PS51257">
    <property type="entry name" value="PROKAR_LIPOPROTEIN"/>
    <property type="match status" value="1"/>
</dbReference>
<evidence type="ECO:0000313" key="3">
    <source>
        <dbReference type="EMBL" id="MCC2030604.1"/>
    </source>
</evidence>
<dbReference type="AlphaFoldDB" id="A0A9X1LRE2"/>
<evidence type="ECO:0000313" key="4">
    <source>
        <dbReference type="Proteomes" id="UP001139354"/>
    </source>
</evidence>
<dbReference type="InterPro" id="IPR013830">
    <property type="entry name" value="SGNH_hydro"/>
</dbReference>
<name>A0A9X1LRE2_9MICO</name>
<dbReference type="Proteomes" id="UP001139354">
    <property type="component" value="Unassembled WGS sequence"/>
</dbReference>
<dbReference type="GO" id="GO:0016787">
    <property type="term" value="F:hydrolase activity"/>
    <property type="evidence" value="ECO:0007669"/>
    <property type="project" value="UniProtKB-KW"/>
</dbReference>